<dbReference type="EMBL" id="CAMAPF010000981">
    <property type="protein sequence ID" value="CAH9134263.1"/>
    <property type="molecule type" value="Genomic_DNA"/>
</dbReference>
<feature type="region of interest" description="Disordered" evidence="1">
    <location>
        <begin position="1"/>
        <end position="81"/>
    </location>
</feature>
<evidence type="ECO:0000313" key="2">
    <source>
        <dbReference type="EMBL" id="CAH9134263.1"/>
    </source>
</evidence>
<keyword evidence="3" id="KW-1185">Reference proteome</keyword>
<accession>A0AAV0FFX2</accession>
<name>A0AAV0FFX2_9ASTE</name>
<dbReference type="Proteomes" id="UP001152523">
    <property type="component" value="Unassembled WGS sequence"/>
</dbReference>
<organism evidence="2 3">
    <name type="scientific">Cuscuta epithymum</name>
    <dbReference type="NCBI Taxonomy" id="186058"/>
    <lineage>
        <taxon>Eukaryota</taxon>
        <taxon>Viridiplantae</taxon>
        <taxon>Streptophyta</taxon>
        <taxon>Embryophyta</taxon>
        <taxon>Tracheophyta</taxon>
        <taxon>Spermatophyta</taxon>
        <taxon>Magnoliopsida</taxon>
        <taxon>eudicotyledons</taxon>
        <taxon>Gunneridae</taxon>
        <taxon>Pentapetalae</taxon>
        <taxon>asterids</taxon>
        <taxon>lamiids</taxon>
        <taxon>Solanales</taxon>
        <taxon>Convolvulaceae</taxon>
        <taxon>Cuscuteae</taxon>
        <taxon>Cuscuta</taxon>
        <taxon>Cuscuta subgen. Cuscuta</taxon>
    </lineage>
</organism>
<reference evidence="2" key="1">
    <citation type="submission" date="2022-07" db="EMBL/GenBank/DDBJ databases">
        <authorList>
            <person name="Macas J."/>
            <person name="Novak P."/>
            <person name="Neumann P."/>
        </authorList>
    </citation>
    <scope>NUCLEOTIDE SEQUENCE</scope>
</reference>
<dbReference type="AlphaFoldDB" id="A0AAV0FFX2"/>
<protein>
    <submittedName>
        <fullName evidence="2">Uncharacterized protein</fullName>
    </submittedName>
</protein>
<feature type="compositionally biased region" description="Polar residues" evidence="1">
    <location>
        <begin position="52"/>
        <end position="61"/>
    </location>
</feature>
<evidence type="ECO:0000256" key="1">
    <source>
        <dbReference type="SAM" id="MobiDB-lite"/>
    </source>
</evidence>
<gene>
    <name evidence="2" type="ORF">CEPIT_LOCUS33582</name>
</gene>
<sequence length="190" mass="21882">MGSRVGLSSWVKNKERTQHYAHPSHHHRPTSEAGRSIPQNRYNASLPCDGSKPQNASTSEVLPQKDEHYPPKQKTRALFSSSPLPEDYNWGEYESCSSPPISKSTELHEAWREEIEGEKESNDPFIEAPRVYSGEWEREEDNVEGFEEAFVEIPEDILSMLMQEVQLLKERQILHYILKLPHEVPNIVFG</sequence>
<comment type="caution">
    <text evidence="2">The sequence shown here is derived from an EMBL/GenBank/DDBJ whole genome shotgun (WGS) entry which is preliminary data.</text>
</comment>
<evidence type="ECO:0000313" key="3">
    <source>
        <dbReference type="Proteomes" id="UP001152523"/>
    </source>
</evidence>
<proteinExistence type="predicted"/>